<accession>A0ABW2SIB3</accession>
<name>A0ABW2SIB3_9ACTO</name>
<feature type="compositionally biased region" description="Basic and acidic residues" evidence="5">
    <location>
        <begin position="9"/>
        <end position="26"/>
    </location>
</feature>
<evidence type="ECO:0000313" key="8">
    <source>
        <dbReference type="Proteomes" id="UP001596527"/>
    </source>
</evidence>
<dbReference type="Proteomes" id="UP001596527">
    <property type="component" value="Unassembled WGS sequence"/>
</dbReference>
<evidence type="ECO:0000256" key="2">
    <source>
        <dbReference type="ARBA" id="ARBA00023125"/>
    </source>
</evidence>
<protein>
    <submittedName>
        <fullName evidence="7">TetR/AcrR family transcriptional regulator</fullName>
    </submittedName>
</protein>
<evidence type="ECO:0000259" key="6">
    <source>
        <dbReference type="PROSITE" id="PS50977"/>
    </source>
</evidence>
<feature type="region of interest" description="Disordered" evidence="5">
    <location>
        <begin position="1"/>
        <end position="45"/>
    </location>
</feature>
<comment type="caution">
    <text evidence="7">The sequence shown here is derived from an EMBL/GenBank/DDBJ whole genome shotgun (WGS) entry which is preliminary data.</text>
</comment>
<evidence type="ECO:0000256" key="3">
    <source>
        <dbReference type="ARBA" id="ARBA00023163"/>
    </source>
</evidence>
<evidence type="ECO:0000256" key="4">
    <source>
        <dbReference type="PROSITE-ProRule" id="PRU00335"/>
    </source>
</evidence>
<dbReference type="PROSITE" id="PS50977">
    <property type="entry name" value="HTH_TETR_2"/>
    <property type="match status" value="1"/>
</dbReference>
<keyword evidence="2 4" id="KW-0238">DNA-binding</keyword>
<evidence type="ECO:0000256" key="5">
    <source>
        <dbReference type="SAM" id="MobiDB-lite"/>
    </source>
</evidence>
<dbReference type="InterPro" id="IPR050109">
    <property type="entry name" value="HTH-type_TetR-like_transc_reg"/>
</dbReference>
<evidence type="ECO:0000313" key="7">
    <source>
        <dbReference type="EMBL" id="MFC7579742.1"/>
    </source>
</evidence>
<dbReference type="PRINTS" id="PR00455">
    <property type="entry name" value="HTHTETR"/>
</dbReference>
<feature type="domain" description="HTH tetR-type" evidence="6">
    <location>
        <begin position="46"/>
        <end position="106"/>
    </location>
</feature>
<dbReference type="SUPFAM" id="SSF46689">
    <property type="entry name" value="Homeodomain-like"/>
    <property type="match status" value="1"/>
</dbReference>
<dbReference type="Pfam" id="PF00440">
    <property type="entry name" value="TetR_N"/>
    <property type="match status" value="1"/>
</dbReference>
<gene>
    <name evidence="7" type="ORF">ACFQWG_00655</name>
</gene>
<dbReference type="PANTHER" id="PTHR30055">
    <property type="entry name" value="HTH-TYPE TRANSCRIPTIONAL REGULATOR RUTR"/>
    <property type="match status" value="1"/>
</dbReference>
<organism evidence="7 8">
    <name type="scientific">Schaalia naturae</name>
    <dbReference type="NCBI Taxonomy" id="635203"/>
    <lineage>
        <taxon>Bacteria</taxon>
        <taxon>Bacillati</taxon>
        <taxon>Actinomycetota</taxon>
        <taxon>Actinomycetes</taxon>
        <taxon>Actinomycetales</taxon>
        <taxon>Actinomycetaceae</taxon>
        <taxon>Schaalia</taxon>
    </lineage>
</organism>
<sequence>MNDVNALARGEDHGDDSGDGDRRFDGRGLTPRAVTAREQWQRRKRRETRRRIRSAAFELFEAHGFSDVGVDQIVRAAGVSRVTFFRHFSSKEDVVVGPPDLLTVEDLVASVAPPPGGDLVTLALDLLEAHVRHVDDEAFGRLRSSVRLVARTPSLRSALYARSATWTGAVARILPAGARGGAASSGRGAPGDPSGDGPSDLAVHVAARLVIATLLEVLLWWGGQEEPGGRDDLLRMMTEARRLRGGPVLP</sequence>
<dbReference type="Gene3D" id="1.10.357.10">
    <property type="entry name" value="Tetracycline Repressor, domain 2"/>
    <property type="match status" value="1"/>
</dbReference>
<reference evidence="8" key="1">
    <citation type="journal article" date="2019" name="Int. J. Syst. Evol. Microbiol.">
        <title>The Global Catalogue of Microorganisms (GCM) 10K type strain sequencing project: providing services to taxonomists for standard genome sequencing and annotation.</title>
        <authorList>
            <consortium name="The Broad Institute Genomics Platform"/>
            <consortium name="The Broad Institute Genome Sequencing Center for Infectious Disease"/>
            <person name="Wu L."/>
            <person name="Ma J."/>
        </authorList>
    </citation>
    <scope>NUCLEOTIDE SEQUENCE [LARGE SCALE GENOMIC DNA]</scope>
    <source>
        <strain evidence="8">CCUG 56698</strain>
    </source>
</reference>
<proteinExistence type="predicted"/>
<keyword evidence="8" id="KW-1185">Reference proteome</keyword>
<dbReference type="InterPro" id="IPR001647">
    <property type="entry name" value="HTH_TetR"/>
</dbReference>
<dbReference type="RefSeq" id="WP_380971212.1">
    <property type="nucleotide sequence ID" value="NZ_JBHTEF010000001.1"/>
</dbReference>
<dbReference type="InterPro" id="IPR009057">
    <property type="entry name" value="Homeodomain-like_sf"/>
</dbReference>
<dbReference type="EMBL" id="JBHTEF010000001">
    <property type="protein sequence ID" value="MFC7579742.1"/>
    <property type="molecule type" value="Genomic_DNA"/>
</dbReference>
<keyword evidence="1" id="KW-0805">Transcription regulation</keyword>
<evidence type="ECO:0000256" key="1">
    <source>
        <dbReference type="ARBA" id="ARBA00023015"/>
    </source>
</evidence>
<dbReference type="PANTHER" id="PTHR30055:SF238">
    <property type="entry name" value="MYCOFACTOCIN BIOSYNTHESIS TRANSCRIPTIONAL REGULATOR MFTR-RELATED"/>
    <property type="match status" value="1"/>
</dbReference>
<feature type="DNA-binding region" description="H-T-H motif" evidence="4">
    <location>
        <begin position="69"/>
        <end position="88"/>
    </location>
</feature>
<keyword evidence="3" id="KW-0804">Transcription</keyword>